<keyword evidence="4" id="KW-1185">Reference proteome</keyword>
<proteinExistence type="predicted"/>
<evidence type="ECO:0000313" key="1">
    <source>
        <dbReference type="EMBL" id="CUS82187.1"/>
    </source>
</evidence>
<dbReference type="Proteomes" id="UP000182011">
    <property type="component" value="Unassembled WGS sequence"/>
</dbReference>
<dbReference type="EMBL" id="CZVI01000005">
    <property type="protein sequence ID" value="CUS82187.1"/>
    <property type="molecule type" value="Genomic_DNA"/>
</dbReference>
<evidence type="ECO:0008006" key="5">
    <source>
        <dbReference type="Google" id="ProtNLM"/>
    </source>
</evidence>
<accession>A0A0N7MQL6</accession>
<dbReference type="EMBL" id="FAOP01000003">
    <property type="protein sequence ID" value="CUU02329.1"/>
    <property type="molecule type" value="Genomic_DNA"/>
</dbReference>
<accession>A0A0P1M170</accession>
<accession>A0A0P1LNE4</accession>
<organism evidence="2 3">
    <name type="scientific">Candidatus Kryptonium thompsonii</name>
    <dbReference type="NCBI Taxonomy" id="1633631"/>
    <lineage>
        <taxon>Bacteria</taxon>
        <taxon>Pseudomonadati</taxon>
        <taxon>Candidatus Kryptoniota</taxon>
        <taxon>Candidatus Kryptonium</taxon>
    </lineage>
</organism>
<evidence type="ECO:0000313" key="2">
    <source>
        <dbReference type="EMBL" id="CUU02329.1"/>
    </source>
</evidence>
<accession>A0A0P1LQW9</accession>
<dbReference type="AlphaFoldDB" id="A0A0P1LCG7"/>
<dbReference type="NCBIfam" id="NF033709">
    <property type="entry name" value="PorV_fam"/>
    <property type="match status" value="1"/>
</dbReference>
<dbReference type="STRING" id="1633631.GCA_001442925_00482"/>
<accession>A0A0P1P770</accession>
<reference evidence="2 3" key="1">
    <citation type="submission" date="2015-11" db="EMBL/GenBank/DDBJ databases">
        <authorList>
            <person name="Zhang Y."/>
            <person name="Guo Z."/>
        </authorList>
    </citation>
    <scope>NUCLEOTIDE SEQUENCE [LARGE SCALE GENOMIC DNA]</scope>
    <source>
        <strain evidence="2">JGI-4</strain>
    </source>
</reference>
<dbReference type="Pfam" id="PF11751">
    <property type="entry name" value="PorP_SprF"/>
    <property type="match status" value="1"/>
</dbReference>
<dbReference type="InterPro" id="IPR019861">
    <property type="entry name" value="PorP/SprF_Bacteroidetes"/>
</dbReference>
<accession>A0A0P1MN65</accession>
<accession>A0A0P1LNB8</accession>
<sequence>MILHLSNRLLKSLTPNRLINKLLLSLLFFFSVQALSNSFKFAKYAGDFLSIGVGARALGMGGAFTSVANDITAGYWNPAGLTELSSAQLILMHDERFAGIVNYDYLGFAPKPADFFSFAFSIIRIGVEDIPYTNDAFFDTNGNGIFDPNIDRLDPDRISFVSSADWIFITSFARNIKEKFSLGGNIKFIYRKIEKNSGIGIGFDLGLKYKLQNFSIGAVIKDVTSTLIAWNTGRNEIVVPSLTLGISREFEILWGKFTPSLDLITRFEGRNKTALVGTNFISFDFNAGFEYSFKDKISVRSGFTENKEFTLGAGLKINRLDIDYSFAKFDSELGNTHRVSLKFSIN</sequence>
<evidence type="ECO:0000313" key="4">
    <source>
        <dbReference type="Proteomes" id="UP000182200"/>
    </source>
</evidence>
<gene>
    <name evidence="2" type="ORF">JGI4_00482</name>
    <name evidence="1" type="ORF">JGI8_00578</name>
</gene>
<evidence type="ECO:0000313" key="3">
    <source>
        <dbReference type="Proteomes" id="UP000182011"/>
    </source>
</evidence>
<reference evidence="1 4" key="2">
    <citation type="submission" date="2015-11" db="EMBL/GenBank/DDBJ databases">
        <authorList>
            <person name="Varghese N."/>
        </authorList>
    </citation>
    <scope>NUCLEOTIDE SEQUENCE [LARGE SCALE GENOMIC DNA]</scope>
    <source>
        <strain evidence="1 4">JGI-8</strain>
    </source>
</reference>
<name>A0A0P1LCG7_9BACT</name>
<dbReference type="Proteomes" id="UP000182200">
    <property type="component" value="Unassembled WGS sequence"/>
</dbReference>
<dbReference type="Gene3D" id="2.40.160.60">
    <property type="entry name" value="Outer membrane protein transport protein (OMPP1/FadL/TodX)"/>
    <property type="match status" value="1"/>
</dbReference>
<dbReference type="OrthoDB" id="9808507at2"/>
<protein>
    <recommendedName>
        <fullName evidence="5">PorV/PorQ family protein</fullName>
    </recommendedName>
</protein>
<accession>A0A0P1LCG7</accession>
<accession>A0A0P1LDD8</accession>
<accession>A0A0S4MUB2</accession>
<dbReference type="SUPFAM" id="SSF56935">
    <property type="entry name" value="Porins"/>
    <property type="match status" value="1"/>
</dbReference>